<proteinExistence type="inferred from homology"/>
<dbReference type="PANTHER" id="PTHR13016">
    <property type="entry name" value="AMMECR1 HOMOLOG"/>
    <property type="match status" value="1"/>
</dbReference>
<dbReference type="InterPro" id="IPR036071">
    <property type="entry name" value="AMMECR1_dom_sf"/>
</dbReference>
<evidence type="ECO:0000313" key="3">
    <source>
        <dbReference type="EMBL" id="HGZ60604.1"/>
    </source>
</evidence>
<dbReference type="InterPro" id="IPR023472">
    <property type="entry name" value="Uncharacterised_MJ0810"/>
</dbReference>
<dbReference type="Gene3D" id="3.30.1490.150">
    <property type="entry name" value="Hypothetical protein ph0010, domain 2"/>
    <property type="match status" value="1"/>
</dbReference>
<sequence>MNPVDPEELTLEEGAYLVRKARESVETAFKGERPNIKDSPPKLMRPGAPFVTIYIMKRGFKELRGCIGYIAHVEPLIKATVEVAREAAFNDPRFPPLTLKEYPVTIFEVSVLSELKPMPEDPDERLKFVKIGKMGLMAKRGFLSGLLLPQVAVEEGWDEKTFLENTCLKAGLEYDCWMDGETQFYYFVARVFEEKESFGEVVES</sequence>
<dbReference type="InterPro" id="IPR027623">
    <property type="entry name" value="AmmeMemoSam_A"/>
</dbReference>
<dbReference type="Gene3D" id="3.30.700.20">
    <property type="entry name" value="Hypothetical protein ph0010, domain 1"/>
    <property type="match status" value="1"/>
</dbReference>
<dbReference type="Pfam" id="PF01871">
    <property type="entry name" value="AMMECR1"/>
    <property type="match status" value="1"/>
</dbReference>
<name>A0A7J3SM02_9CREN</name>
<evidence type="ECO:0000256" key="1">
    <source>
        <dbReference type="HAMAP-Rule" id="MF_00645"/>
    </source>
</evidence>
<dbReference type="EMBL" id="DTLS01000154">
    <property type="protein sequence ID" value="HGZ60604.1"/>
    <property type="molecule type" value="Genomic_DNA"/>
</dbReference>
<dbReference type="PROSITE" id="PS51112">
    <property type="entry name" value="AMMECR1"/>
    <property type="match status" value="1"/>
</dbReference>
<feature type="domain" description="AMMECR1" evidence="2">
    <location>
        <begin position="12"/>
        <end position="203"/>
    </location>
</feature>
<dbReference type="NCBIfam" id="TIGR00296">
    <property type="entry name" value="TIGR00296 family protein"/>
    <property type="match status" value="1"/>
</dbReference>
<dbReference type="AlphaFoldDB" id="A0A7J3SM02"/>
<dbReference type="InterPro" id="IPR002733">
    <property type="entry name" value="AMMECR1_domain"/>
</dbReference>
<accession>A0A7J3SM02</accession>
<dbReference type="SUPFAM" id="SSF143447">
    <property type="entry name" value="AMMECR1-like"/>
    <property type="match status" value="1"/>
</dbReference>
<dbReference type="InterPro" id="IPR027485">
    <property type="entry name" value="AMMECR1_N"/>
</dbReference>
<comment type="caution">
    <text evidence="3">The sequence shown here is derived from an EMBL/GenBank/DDBJ whole genome shotgun (WGS) entry which is preliminary data.</text>
</comment>
<dbReference type="NCBIfam" id="TIGR04335">
    <property type="entry name" value="AmmeMemoSam_A"/>
    <property type="match status" value="1"/>
</dbReference>
<organism evidence="3">
    <name type="scientific">Fervidicoccus fontis</name>
    <dbReference type="NCBI Taxonomy" id="683846"/>
    <lineage>
        <taxon>Archaea</taxon>
        <taxon>Thermoproteota</taxon>
        <taxon>Thermoprotei</taxon>
        <taxon>Fervidicoccales</taxon>
        <taxon>Fervidicoccaceae</taxon>
        <taxon>Fervidicoccus</taxon>
    </lineage>
</organism>
<protein>
    <recommendedName>
        <fullName evidence="1">Protein ENW83_05330</fullName>
    </recommendedName>
</protein>
<gene>
    <name evidence="3" type="primary">amrA</name>
    <name evidence="3" type="ORF">ENW83_05330</name>
</gene>
<dbReference type="InterPro" id="IPR023473">
    <property type="entry name" value="AMMECR1"/>
</dbReference>
<dbReference type="HAMAP" id="MF_00645">
    <property type="entry name" value="AMMECR1"/>
    <property type="match status" value="1"/>
</dbReference>
<dbReference type="PANTHER" id="PTHR13016:SF0">
    <property type="entry name" value="AMME SYNDROME CANDIDATE GENE 1 PROTEIN"/>
    <property type="match status" value="1"/>
</dbReference>
<reference evidence="3" key="1">
    <citation type="journal article" date="2020" name="mSystems">
        <title>Genome- and Community-Level Interaction Insights into Carbon Utilization and Element Cycling Functions of Hydrothermarchaeota in Hydrothermal Sediment.</title>
        <authorList>
            <person name="Zhou Z."/>
            <person name="Liu Y."/>
            <person name="Xu W."/>
            <person name="Pan J."/>
            <person name="Luo Z.H."/>
            <person name="Li M."/>
        </authorList>
    </citation>
    <scope>NUCLEOTIDE SEQUENCE [LARGE SCALE GENOMIC DNA]</scope>
    <source>
        <strain evidence="3">SpSt-885</strain>
    </source>
</reference>
<evidence type="ECO:0000259" key="2">
    <source>
        <dbReference type="PROSITE" id="PS51112"/>
    </source>
</evidence>